<sequence length="222" mass="23640">MRCPHRLLLALLVAGVAVVPEPADATALASTPTAIPAVQRAVAEVAKLPLPPVPPLTVIEDPTLAAQGQVLDRTIWINTKADEASQARTVLHELGHVLDDSCGIDTGPVVAALRKTPTVRALIADSLNGDEWAQYAVADDEIFARGFGQFVVEQSGDPDLIEAVRSLERAQWPAEEFARVMPEFERLFGVWGHRGCGGVGLDVPAGAPEPVGRLEGRRVKKG</sequence>
<keyword evidence="3" id="KW-1185">Reference proteome</keyword>
<evidence type="ECO:0000256" key="1">
    <source>
        <dbReference type="SAM" id="SignalP"/>
    </source>
</evidence>
<protein>
    <recommendedName>
        <fullName evidence="4">IrrE N-terminal-like domain-containing protein</fullName>
    </recommendedName>
</protein>
<accession>A0ABP3SEK8</accession>
<feature type="signal peptide" evidence="1">
    <location>
        <begin position="1"/>
        <end position="25"/>
    </location>
</feature>
<name>A0ABP3SEK8_9ACTN</name>
<feature type="chain" id="PRO_5046099122" description="IrrE N-terminal-like domain-containing protein" evidence="1">
    <location>
        <begin position="26"/>
        <end position="222"/>
    </location>
</feature>
<gene>
    <name evidence="2" type="ORF">GCM10009547_37920</name>
</gene>
<evidence type="ECO:0000313" key="3">
    <source>
        <dbReference type="Proteomes" id="UP001500957"/>
    </source>
</evidence>
<comment type="caution">
    <text evidence="2">The sequence shown here is derived from an EMBL/GenBank/DDBJ whole genome shotgun (WGS) entry which is preliminary data.</text>
</comment>
<proteinExistence type="predicted"/>
<reference evidence="3" key="1">
    <citation type="journal article" date="2019" name="Int. J. Syst. Evol. Microbiol.">
        <title>The Global Catalogue of Microorganisms (GCM) 10K type strain sequencing project: providing services to taxonomists for standard genome sequencing and annotation.</title>
        <authorList>
            <consortium name="The Broad Institute Genomics Platform"/>
            <consortium name="The Broad Institute Genome Sequencing Center for Infectious Disease"/>
            <person name="Wu L."/>
            <person name="Ma J."/>
        </authorList>
    </citation>
    <scope>NUCLEOTIDE SEQUENCE [LARGE SCALE GENOMIC DNA]</scope>
    <source>
        <strain evidence="3">JCM 10671</strain>
    </source>
</reference>
<evidence type="ECO:0000313" key="2">
    <source>
        <dbReference type="EMBL" id="GAA0630564.1"/>
    </source>
</evidence>
<dbReference type="EMBL" id="BAAAHE010000038">
    <property type="protein sequence ID" value="GAA0630564.1"/>
    <property type="molecule type" value="Genomic_DNA"/>
</dbReference>
<dbReference type="Proteomes" id="UP001500957">
    <property type="component" value="Unassembled WGS sequence"/>
</dbReference>
<dbReference type="RefSeq" id="WP_344607650.1">
    <property type="nucleotide sequence ID" value="NZ_BAAAHE010000038.1"/>
</dbReference>
<keyword evidence="1" id="KW-0732">Signal</keyword>
<evidence type="ECO:0008006" key="4">
    <source>
        <dbReference type="Google" id="ProtNLM"/>
    </source>
</evidence>
<organism evidence="2 3">
    <name type="scientific">Sporichthya brevicatena</name>
    <dbReference type="NCBI Taxonomy" id="171442"/>
    <lineage>
        <taxon>Bacteria</taxon>
        <taxon>Bacillati</taxon>
        <taxon>Actinomycetota</taxon>
        <taxon>Actinomycetes</taxon>
        <taxon>Sporichthyales</taxon>
        <taxon>Sporichthyaceae</taxon>
        <taxon>Sporichthya</taxon>
    </lineage>
</organism>